<protein>
    <submittedName>
        <fullName evidence="1">Uncharacterized protein</fullName>
    </submittedName>
</protein>
<evidence type="ECO:0000313" key="2">
    <source>
        <dbReference type="Proteomes" id="UP001195914"/>
    </source>
</evidence>
<keyword evidence="2" id="KW-1185">Reference proteome</keyword>
<dbReference type="AlphaFoldDB" id="A0AAD9GDA2"/>
<gene>
    <name evidence="1" type="ORF">X943_002222</name>
</gene>
<sequence length="140" mass="16731">MSSPDGKQALLKEILKRSPSTPNILWWQATEILYKLQRRQQPESKRHPCVSTWHKLVRCMRRFPHNMTSKCSGEASRHYQCTLNNDDWDVEDSINYTRILDFNIFNKRKPMLFNAEEIERQGTATTNQFVPTRRYKSREK</sequence>
<accession>A0AAD9GDA2</accession>
<comment type="caution">
    <text evidence="1">The sequence shown here is derived from an EMBL/GenBank/DDBJ whole genome shotgun (WGS) entry which is preliminary data.</text>
</comment>
<proteinExistence type="predicted"/>
<reference evidence="1" key="1">
    <citation type="journal article" date="2014" name="Nucleic Acids Res.">
        <title>The evolutionary dynamics of variant antigen genes in Babesia reveal a history of genomic innovation underlying host-parasite interaction.</title>
        <authorList>
            <person name="Jackson A.P."/>
            <person name="Otto T.D."/>
            <person name="Darby A."/>
            <person name="Ramaprasad A."/>
            <person name="Xia D."/>
            <person name="Echaide I.E."/>
            <person name="Farber M."/>
            <person name="Gahlot S."/>
            <person name="Gamble J."/>
            <person name="Gupta D."/>
            <person name="Gupta Y."/>
            <person name="Jackson L."/>
            <person name="Malandrin L."/>
            <person name="Malas T.B."/>
            <person name="Moussa E."/>
            <person name="Nair M."/>
            <person name="Reid A.J."/>
            <person name="Sanders M."/>
            <person name="Sharma J."/>
            <person name="Tracey A."/>
            <person name="Quail M.A."/>
            <person name="Weir W."/>
            <person name="Wastling J.M."/>
            <person name="Hall N."/>
            <person name="Willadsen P."/>
            <person name="Lingelbach K."/>
            <person name="Shiels B."/>
            <person name="Tait A."/>
            <person name="Berriman M."/>
            <person name="Allred D.R."/>
            <person name="Pain A."/>
        </authorList>
    </citation>
    <scope>NUCLEOTIDE SEQUENCE</scope>
    <source>
        <strain evidence="1">1802A</strain>
    </source>
</reference>
<evidence type="ECO:0000313" key="1">
    <source>
        <dbReference type="EMBL" id="KAK1936225.1"/>
    </source>
</evidence>
<name>A0AAD9GDA2_BABDI</name>
<dbReference type="Proteomes" id="UP001195914">
    <property type="component" value="Unassembled WGS sequence"/>
</dbReference>
<organism evidence="1 2">
    <name type="scientific">Babesia divergens</name>
    <dbReference type="NCBI Taxonomy" id="32595"/>
    <lineage>
        <taxon>Eukaryota</taxon>
        <taxon>Sar</taxon>
        <taxon>Alveolata</taxon>
        <taxon>Apicomplexa</taxon>
        <taxon>Aconoidasida</taxon>
        <taxon>Piroplasmida</taxon>
        <taxon>Babesiidae</taxon>
        <taxon>Babesia</taxon>
    </lineage>
</organism>
<dbReference type="EMBL" id="JAHBMH010000044">
    <property type="protein sequence ID" value="KAK1936225.1"/>
    <property type="molecule type" value="Genomic_DNA"/>
</dbReference>
<reference evidence="1" key="2">
    <citation type="submission" date="2021-05" db="EMBL/GenBank/DDBJ databases">
        <authorList>
            <person name="Pain A."/>
        </authorList>
    </citation>
    <scope>NUCLEOTIDE SEQUENCE</scope>
    <source>
        <strain evidence="1">1802A</strain>
    </source>
</reference>